<dbReference type="PIRSF" id="PIRSF000429">
    <property type="entry name" value="Ac-CoA_Ac_transf"/>
    <property type="match status" value="1"/>
</dbReference>
<evidence type="ECO:0000259" key="2">
    <source>
        <dbReference type="Pfam" id="PF22691"/>
    </source>
</evidence>
<organism evidence="3 4">
    <name type="scientific">Eiseniibacteriota bacterium</name>
    <dbReference type="NCBI Taxonomy" id="2212470"/>
    <lineage>
        <taxon>Bacteria</taxon>
        <taxon>Candidatus Eiseniibacteriota</taxon>
    </lineage>
</organism>
<feature type="domain" description="Thiolase C-terminal" evidence="2">
    <location>
        <begin position="276"/>
        <end position="411"/>
    </location>
</feature>
<dbReference type="InterPro" id="IPR020616">
    <property type="entry name" value="Thiolase_N"/>
</dbReference>
<dbReference type="Proteomes" id="UP000748308">
    <property type="component" value="Unassembled WGS sequence"/>
</dbReference>
<evidence type="ECO:0000313" key="4">
    <source>
        <dbReference type="Proteomes" id="UP000748308"/>
    </source>
</evidence>
<accession>A0A937XEG9</accession>
<evidence type="ECO:0000259" key="1">
    <source>
        <dbReference type="Pfam" id="PF00108"/>
    </source>
</evidence>
<proteinExistence type="predicted"/>
<dbReference type="Gene3D" id="3.40.47.10">
    <property type="match status" value="1"/>
</dbReference>
<name>A0A937XEG9_UNCEI</name>
<dbReference type="InterPro" id="IPR016039">
    <property type="entry name" value="Thiolase-like"/>
</dbReference>
<dbReference type="PANTHER" id="PTHR42870">
    <property type="entry name" value="ACETYL-COA C-ACETYLTRANSFERASE"/>
    <property type="match status" value="1"/>
</dbReference>
<feature type="domain" description="Thiolase N-terminal" evidence="1">
    <location>
        <begin position="39"/>
        <end position="151"/>
    </location>
</feature>
<dbReference type="SUPFAM" id="SSF53901">
    <property type="entry name" value="Thiolase-like"/>
    <property type="match status" value="1"/>
</dbReference>
<dbReference type="AlphaFoldDB" id="A0A937XEG9"/>
<dbReference type="EMBL" id="VGIY01000355">
    <property type="protein sequence ID" value="MBM3318433.1"/>
    <property type="molecule type" value="Genomic_DNA"/>
</dbReference>
<gene>
    <name evidence="3" type="ORF">FJY75_11335</name>
</gene>
<protein>
    <submittedName>
        <fullName evidence="3">3-ketoacyl-CoA thiolase</fullName>
    </submittedName>
</protein>
<evidence type="ECO:0000313" key="3">
    <source>
        <dbReference type="EMBL" id="MBM3318433.1"/>
    </source>
</evidence>
<dbReference type="Pfam" id="PF00108">
    <property type="entry name" value="Thiolase_N"/>
    <property type="match status" value="1"/>
</dbReference>
<dbReference type="InterPro" id="IPR002155">
    <property type="entry name" value="Thiolase"/>
</dbReference>
<comment type="caution">
    <text evidence="3">The sequence shown here is derived from an EMBL/GenBank/DDBJ whole genome shotgun (WGS) entry which is preliminary data.</text>
</comment>
<dbReference type="Pfam" id="PF22691">
    <property type="entry name" value="Thiolase_C_1"/>
    <property type="match status" value="1"/>
</dbReference>
<sequence length="413" mass="43733">MTLRKKVYVAAGSYTVSLGTGRPEFNPRKPRPGLEHYIAEAGRAVVSRIPDPALIDECVVGNFMAARFNRQGNLAALMPTIHPALRYRPSTRVEGACGSGGLAVLTGMKSVLADLADVVLVLGVEVQNTVKAVYGADILAGAGHYATQRKEGHAYFFPAFFSDRAGAAFARFGREKVRAAMTQWFVNAIEAARRCPEAQEHHNREQDLYALGNTPPNPAAFVEHLNFFDCSKVSDGAAALLVLSEEGLRKSGIKREEAAEIVGWGTAVDDITKLPEDPTTLATSRAAVSKAYSMAGCGAGDLAFAEVHDCFSITGVLMAEATGVCAQGAGYEFVSSGGTRPEGRLPMNLSGGLIGYGHYTGGTGVRQTIDAWKQLTGQAADFQVPVSAERPCGLVVSMGGNDKTVSAFVLKRG</sequence>
<reference evidence="3" key="1">
    <citation type="submission" date="2019-03" db="EMBL/GenBank/DDBJ databases">
        <title>Lake Tanganyika Metagenome-Assembled Genomes (MAGs).</title>
        <authorList>
            <person name="Tran P."/>
        </authorList>
    </citation>
    <scope>NUCLEOTIDE SEQUENCE</scope>
    <source>
        <strain evidence="3">M_DeepCast_400m_m2_100</strain>
    </source>
</reference>
<dbReference type="PANTHER" id="PTHR42870:SF1">
    <property type="entry name" value="NON-SPECIFIC LIPID-TRANSFER PROTEIN-LIKE 2"/>
    <property type="match status" value="1"/>
</dbReference>
<dbReference type="InterPro" id="IPR055140">
    <property type="entry name" value="Thiolase_C_2"/>
</dbReference>
<dbReference type="CDD" id="cd00829">
    <property type="entry name" value="SCP-x_thiolase"/>
    <property type="match status" value="1"/>
</dbReference>
<dbReference type="GO" id="GO:0016747">
    <property type="term" value="F:acyltransferase activity, transferring groups other than amino-acyl groups"/>
    <property type="evidence" value="ECO:0007669"/>
    <property type="project" value="InterPro"/>
</dbReference>